<evidence type="ECO:0000256" key="4">
    <source>
        <dbReference type="ARBA" id="ARBA00022989"/>
    </source>
</evidence>
<sequence>MNYFLIGIGGICGSITRYKLGNIISKKVESKFPWGTFIINITGAFLLGVVTMSGASKNLSLLLADGFLGAYTTFSTFMYEGFDLFQNKKSLNAVIYILASMIIGVLGFYLGESLFKL</sequence>
<dbReference type="GO" id="GO:0046872">
    <property type="term" value="F:metal ion binding"/>
    <property type="evidence" value="ECO:0007669"/>
    <property type="project" value="UniProtKB-KW"/>
</dbReference>
<reference evidence="11 12" key="1">
    <citation type="submission" date="2022-04" db="EMBL/GenBank/DDBJ databases">
        <title>Genome sequence of C. roseum typestrain.</title>
        <authorList>
            <person name="Poehlein A."/>
            <person name="Schoch T."/>
            <person name="Duerre P."/>
            <person name="Daniel R."/>
        </authorList>
    </citation>
    <scope>NUCLEOTIDE SEQUENCE [LARGE SCALE GENOMIC DNA]</scope>
    <source>
        <strain evidence="11 12">DSM 7320</strain>
    </source>
</reference>
<evidence type="ECO:0000256" key="8">
    <source>
        <dbReference type="ARBA" id="ARBA00035585"/>
    </source>
</evidence>
<evidence type="ECO:0000256" key="5">
    <source>
        <dbReference type="ARBA" id="ARBA00023136"/>
    </source>
</evidence>
<keyword evidence="12" id="KW-1185">Reference proteome</keyword>
<protein>
    <recommendedName>
        <fullName evidence="10">Fluoride-specific ion channel FluC</fullName>
    </recommendedName>
</protein>
<proteinExistence type="inferred from homology"/>
<keyword evidence="10" id="KW-0479">Metal-binding</keyword>
<gene>
    <name evidence="11" type="primary">crcB_1</name>
    <name evidence="10" type="synonym">crcB</name>
    <name evidence="10" type="synonym">fluC</name>
    <name evidence="11" type="ORF">CROST_026580</name>
</gene>
<comment type="similarity">
    <text evidence="7 10">Belongs to the fluoride channel Fluc/FEX (TC 1.A.43) family.</text>
</comment>
<evidence type="ECO:0000256" key="7">
    <source>
        <dbReference type="ARBA" id="ARBA00035120"/>
    </source>
</evidence>
<comment type="function">
    <text evidence="9 10">Fluoride-specific ion channel. Important for reducing fluoride concentration in the cell, thus reducing its toxicity.</text>
</comment>
<evidence type="ECO:0000256" key="3">
    <source>
        <dbReference type="ARBA" id="ARBA00022692"/>
    </source>
</evidence>
<dbReference type="NCBIfam" id="TIGR00494">
    <property type="entry name" value="crcB"/>
    <property type="match status" value="1"/>
</dbReference>
<evidence type="ECO:0000256" key="2">
    <source>
        <dbReference type="ARBA" id="ARBA00022475"/>
    </source>
</evidence>
<evidence type="ECO:0000256" key="1">
    <source>
        <dbReference type="ARBA" id="ARBA00004651"/>
    </source>
</evidence>
<feature type="transmembrane region" description="Helical" evidence="10">
    <location>
        <begin position="91"/>
        <end position="111"/>
    </location>
</feature>
<feature type="transmembrane region" description="Helical" evidence="10">
    <location>
        <begin position="59"/>
        <end position="79"/>
    </location>
</feature>
<dbReference type="RefSeq" id="WP_077832971.1">
    <property type="nucleotide sequence ID" value="NZ_CP096983.1"/>
</dbReference>
<keyword evidence="2 10" id="KW-1003">Cell membrane</keyword>
<evidence type="ECO:0000256" key="10">
    <source>
        <dbReference type="HAMAP-Rule" id="MF_00454"/>
    </source>
</evidence>
<keyword evidence="5 10" id="KW-0472">Membrane</keyword>
<dbReference type="HAMAP" id="MF_00454">
    <property type="entry name" value="FluC"/>
    <property type="match status" value="1"/>
</dbReference>
<keyword evidence="10" id="KW-0915">Sodium</keyword>
<organism evidence="11 12">
    <name type="scientific">Clostridium felsineum</name>
    <dbReference type="NCBI Taxonomy" id="36839"/>
    <lineage>
        <taxon>Bacteria</taxon>
        <taxon>Bacillati</taxon>
        <taxon>Bacillota</taxon>
        <taxon>Clostridia</taxon>
        <taxon>Eubacteriales</taxon>
        <taxon>Clostridiaceae</taxon>
        <taxon>Clostridium</taxon>
    </lineage>
</organism>
<dbReference type="EMBL" id="CP096983">
    <property type="protein sequence ID" value="URZ11941.1"/>
    <property type="molecule type" value="Genomic_DNA"/>
</dbReference>
<keyword evidence="3 10" id="KW-0812">Transmembrane</keyword>
<name>A0A1S8MCP0_9CLOT</name>
<dbReference type="GO" id="GO:0062054">
    <property type="term" value="F:fluoride channel activity"/>
    <property type="evidence" value="ECO:0007669"/>
    <property type="project" value="UniProtKB-UniRule"/>
</dbReference>
<keyword evidence="10" id="KW-0406">Ion transport</keyword>
<feature type="binding site" evidence="10">
    <location>
        <position position="72"/>
    </location>
    <ligand>
        <name>Na(+)</name>
        <dbReference type="ChEBI" id="CHEBI:29101"/>
        <note>structural</note>
    </ligand>
</feature>
<dbReference type="KEGG" id="crw:CROST_026580"/>
<dbReference type="NCBIfam" id="NF010828">
    <property type="entry name" value="PRK14232.1"/>
    <property type="match status" value="1"/>
</dbReference>
<dbReference type="GO" id="GO:0005886">
    <property type="term" value="C:plasma membrane"/>
    <property type="evidence" value="ECO:0007669"/>
    <property type="project" value="UniProtKB-SubCell"/>
</dbReference>
<evidence type="ECO:0000313" key="12">
    <source>
        <dbReference type="Proteomes" id="UP000190951"/>
    </source>
</evidence>
<comment type="catalytic activity">
    <reaction evidence="8">
        <text>fluoride(in) = fluoride(out)</text>
        <dbReference type="Rhea" id="RHEA:76159"/>
        <dbReference type="ChEBI" id="CHEBI:17051"/>
    </reaction>
    <physiologicalReaction direction="left-to-right" evidence="8">
        <dbReference type="Rhea" id="RHEA:76160"/>
    </physiologicalReaction>
</comment>
<feature type="binding site" evidence="10">
    <location>
        <position position="69"/>
    </location>
    <ligand>
        <name>Na(+)</name>
        <dbReference type="ChEBI" id="CHEBI:29101"/>
        <note>structural</note>
    </ligand>
</feature>
<dbReference type="Pfam" id="PF02537">
    <property type="entry name" value="CRCB"/>
    <property type="match status" value="1"/>
</dbReference>
<dbReference type="AlphaFoldDB" id="A0A1S8MCP0"/>
<dbReference type="STRING" id="84029.CROST_13230"/>
<accession>A0A1S8MCP0</accession>
<comment type="subcellular location">
    <subcellularLocation>
        <location evidence="1 10">Cell membrane</location>
        <topology evidence="1 10">Multi-pass membrane protein</topology>
    </subcellularLocation>
</comment>
<dbReference type="InterPro" id="IPR003691">
    <property type="entry name" value="FluC"/>
</dbReference>
<keyword evidence="6 10" id="KW-0407">Ion channel</keyword>
<evidence type="ECO:0000313" key="11">
    <source>
        <dbReference type="EMBL" id="URZ11941.1"/>
    </source>
</evidence>
<comment type="activity regulation">
    <text evidence="10">Na(+) is not transported, but it plays an essential structural role and its presence is essential for fluoride channel function.</text>
</comment>
<keyword evidence="10" id="KW-0813">Transport</keyword>
<evidence type="ECO:0000256" key="6">
    <source>
        <dbReference type="ARBA" id="ARBA00023303"/>
    </source>
</evidence>
<feature type="transmembrane region" description="Helical" evidence="10">
    <location>
        <begin position="32"/>
        <end position="53"/>
    </location>
</feature>
<dbReference type="PANTHER" id="PTHR28259">
    <property type="entry name" value="FLUORIDE EXPORT PROTEIN 1-RELATED"/>
    <property type="match status" value="1"/>
</dbReference>
<dbReference type="PANTHER" id="PTHR28259:SF1">
    <property type="entry name" value="FLUORIDE EXPORT PROTEIN 1-RELATED"/>
    <property type="match status" value="1"/>
</dbReference>
<dbReference type="Proteomes" id="UP000190951">
    <property type="component" value="Chromosome"/>
</dbReference>
<evidence type="ECO:0000256" key="9">
    <source>
        <dbReference type="ARBA" id="ARBA00049940"/>
    </source>
</evidence>
<keyword evidence="4 10" id="KW-1133">Transmembrane helix</keyword>
<dbReference type="GO" id="GO:0140114">
    <property type="term" value="P:cellular detoxification of fluoride"/>
    <property type="evidence" value="ECO:0007669"/>
    <property type="project" value="UniProtKB-UniRule"/>
</dbReference>